<dbReference type="InterPro" id="IPR027396">
    <property type="entry name" value="DsrEFH-like"/>
</dbReference>
<dbReference type="AlphaFoldDB" id="A0A931CSV7"/>
<sequence length="128" mass="14255">MTKEKDILIVVRKGPYGGFQAAEALRHANGSLSLGFRPIVVLVDDGVYLAKEGQDPGQSQWLALSEVFDEIIARGLYENKDNPAEFYVEKESLQERGLRVDDLIESLEPIGHGKVSELMSIHTLQLVF</sequence>
<comment type="caution">
    <text evidence="1">The sequence shown here is derived from an EMBL/GenBank/DDBJ whole genome shotgun (WGS) entry which is preliminary data.</text>
</comment>
<dbReference type="EMBL" id="JACCQK010000747">
    <property type="protein sequence ID" value="MBG0780477.1"/>
    <property type="molecule type" value="Genomic_DNA"/>
</dbReference>
<dbReference type="Pfam" id="PF02635">
    <property type="entry name" value="DsrE"/>
    <property type="match status" value="1"/>
</dbReference>
<organism evidence="1 2">
    <name type="scientific">Desulfotignum balticum</name>
    <dbReference type="NCBI Taxonomy" id="115781"/>
    <lineage>
        <taxon>Bacteria</taxon>
        <taxon>Pseudomonadati</taxon>
        <taxon>Thermodesulfobacteriota</taxon>
        <taxon>Desulfobacteria</taxon>
        <taxon>Desulfobacterales</taxon>
        <taxon>Desulfobacteraceae</taxon>
        <taxon>Desulfotignum</taxon>
    </lineage>
</organism>
<dbReference type="Gene3D" id="3.40.1260.10">
    <property type="entry name" value="DsrEFH-like"/>
    <property type="match status" value="1"/>
</dbReference>
<name>A0A931CSV7_9BACT</name>
<evidence type="ECO:0000313" key="2">
    <source>
        <dbReference type="Proteomes" id="UP000706172"/>
    </source>
</evidence>
<dbReference type="SUPFAM" id="SSF75169">
    <property type="entry name" value="DsrEFH-like"/>
    <property type="match status" value="1"/>
</dbReference>
<dbReference type="InterPro" id="IPR003787">
    <property type="entry name" value="Sulphur_relay_DsrE/F-like"/>
</dbReference>
<reference evidence="1" key="1">
    <citation type="submission" date="2020-07" db="EMBL/GenBank/DDBJ databases">
        <title>Severe corrosion of carbon steel in oil field produced water can be linked to methanogenic archaea containing a special type of NiFe hydrogenase.</title>
        <authorList>
            <person name="Lahme S."/>
            <person name="Mand J."/>
            <person name="Longwell J."/>
            <person name="Smith R."/>
            <person name="Enning D."/>
        </authorList>
    </citation>
    <scope>NUCLEOTIDE SEQUENCE</scope>
    <source>
        <strain evidence="1">MIC098Bin6</strain>
    </source>
</reference>
<protein>
    <submittedName>
        <fullName evidence="1">DsrE family protein</fullName>
    </submittedName>
</protein>
<gene>
    <name evidence="1" type="ORF">H0S81_11190</name>
</gene>
<evidence type="ECO:0000313" key="1">
    <source>
        <dbReference type="EMBL" id="MBG0780477.1"/>
    </source>
</evidence>
<accession>A0A931CSV7</accession>
<dbReference type="Proteomes" id="UP000706172">
    <property type="component" value="Unassembled WGS sequence"/>
</dbReference>
<proteinExistence type="predicted"/>